<keyword evidence="4" id="KW-1185">Reference proteome</keyword>
<evidence type="ECO:0000256" key="2">
    <source>
        <dbReference type="SAM" id="Phobius"/>
    </source>
</evidence>
<comment type="caution">
    <text evidence="3">The sequence shown here is derived from an EMBL/GenBank/DDBJ whole genome shotgun (WGS) entry which is preliminary data.</text>
</comment>
<dbReference type="AlphaFoldDB" id="A0A4Q7ZE36"/>
<dbReference type="Proteomes" id="UP000292423">
    <property type="component" value="Unassembled WGS sequence"/>
</dbReference>
<dbReference type="PANTHER" id="PTHR34351">
    <property type="entry name" value="SLR1927 PROTEIN-RELATED"/>
    <property type="match status" value="1"/>
</dbReference>
<feature type="transmembrane region" description="Helical" evidence="2">
    <location>
        <begin position="36"/>
        <end position="59"/>
    </location>
</feature>
<accession>A0A4Q7ZE36</accession>
<proteinExistence type="predicted"/>
<protein>
    <submittedName>
        <fullName evidence="3">Uncharacterized protein (DUF58 family)</fullName>
    </submittedName>
</protein>
<dbReference type="PANTHER" id="PTHR34351:SF1">
    <property type="entry name" value="SLR1927 PROTEIN"/>
    <property type="match status" value="1"/>
</dbReference>
<sequence length="324" mass="36424">MAISDALKAAYRNRWNAWLRRRIPPTRDIVLNQRRVFIFLTSHGGIFTLLLLSLFVAGINYANNLLLGMCFLLGSLLVIAMHHTFANLSGLRITTRGTVPAFAGEPAGFSISLSNPNGRLYYSLMLDWADAHEMVSLVDQPREVTLYLHAERRGRFHPPRLKITTTYPLGLLRAWTWLDLDLDAVVYPRPVASDAMPVGAGEADEAESSRRRRPGQDDFEGLRSFVPGDPLAHVSWKHLARGQGMQVKTYSEPVSGSDTLDYMAMPGLDREARLSRLAWWVEKLHQTHQAYALHLPGRQIAVAHGPRHRLECLEALALFEVSEP</sequence>
<name>A0A4Q7ZE36_9GAMM</name>
<dbReference type="EMBL" id="SHKX01000002">
    <property type="protein sequence ID" value="RZU48189.1"/>
    <property type="molecule type" value="Genomic_DNA"/>
</dbReference>
<feature type="transmembrane region" description="Helical" evidence="2">
    <location>
        <begin position="65"/>
        <end position="86"/>
    </location>
</feature>
<keyword evidence="2" id="KW-1133">Transmembrane helix</keyword>
<organism evidence="3 4">
    <name type="scientific">Fluviicoccus keumensis</name>
    <dbReference type="NCBI Taxonomy" id="1435465"/>
    <lineage>
        <taxon>Bacteria</taxon>
        <taxon>Pseudomonadati</taxon>
        <taxon>Pseudomonadota</taxon>
        <taxon>Gammaproteobacteria</taxon>
        <taxon>Moraxellales</taxon>
        <taxon>Moraxellaceae</taxon>
        <taxon>Fluviicoccus</taxon>
    </lineage>
</organism>
<keyword evidence="2" id="KW-0812">Transmembrane</keyword>
<evidence type="ECO:0000313" key="4">
    <source>
        <dbReference type="Proteomes" id="UP000292423"/>
    </source>
</evidence>
<keyword evidence="2" id="KW-0472">Membrane</keyword>
<reference evidence="3 4" key="1">
    <citation type="submission" date="2019-02" db="EMBL/GenBank/DDBJ databases">
        <title>Genomic Encyclopedia of Type Strains, Phase IV (KMG-IV): sequencing the most valuable type-strain genomes for metagenomic binning, comparative biology and taxonomic classification.</title>
        <authorList>
            <person name="Goeker M."/>
        </authorList>
    </citation>
    <scope>NUCLEOTIDE SEQUENCE [LARGE SCALE GENOMIC DNA]</scope>
    <source>
        <strain evidence="3 4">DSM 105135</strain>
    </source>
</reference>
<gene>
    <name evidence="3" type="ORF">EV700_0089</name>
</gene>
<evidence type="ECO:0000313" key="3">
    <source>
        <dbReference type="EMBL" id="RZU48189.1"/>
    </source>
</evidence>
<feature type="region of interest" description="Disordered" evidence="1">
    <location>
        <begin position="196"/>
        <end position="222"/>
    </location>
</feature>
<evidence type="ECO:0000256" key="1">
    <source>
        <dbReference type="SAM" id="MobiDB-lite"/>
    </source>
</evidence>